<dbReference type="InterPro" id="IPR001451">
    <property type="entry name" value="Hexapep"/>
</dbReference>
<keyword evidence="2" id="KW-0012">Acyltransferase</keyword>
<dbReference type="PANTHER" id="PTHR43300:SF4">
    <property type="entry name" value="ACYL-[ACYL-CARRIER-PROTEIN]--UDP-N-ACETYLGLUCOSAMINE O-ACYLTRANSFERASE"/>
    <property type="match status" value="1"/>
</dbReference>
<dbReference type="GO" id="GO:0016746">
    <property type="term" value="F:acyltransferase activity"/>
    <property type="evidence" value="ECO:0007669"/>
    <property type="project" value="UniProtKB-KW"/>
</dbReference>
<name>A0A0T7H4Q9_NEOGA</name>
<dbReference type="EMBL" id="CCRK01000022">
    <property type="protein sequence ID" value="CDZ54516.1"/>
    <property type="molecule type" value="Genomic_DNA"/>
</dbReference>
<evidence type="ECO:0000256" key="1">
    <source>
        <dbReference type="ARBA" id="ARBA00007274"/>
    </source>
</evidence>
<dbReference type="CDD" id="cd03360">
    <property type="entry name" value="LbH_AT_putative"/>
    <property type="match status" value="1"/>
</dbReference>
<evidence type="ECO:0000313" key="3">
    <source>
        <dbReference type="Proteomes" id="UP000039660"/>
    </source>
</evidence>
<dbReference type="RefSeq" id="WP_046638270.1">
    <property type="nucleotide sequence ID" value="NZ_CCRK01000022.1"/>
</dbReference>
<protein>
    <submittedName>
        <fullName evidence="2">Sugar O-acyltransferase, sialic acid O-acetyltransferase NeuD family</fullName>
    </submittedName>
</protein>
<dbReference type="InterPro" id="IPR011004">
    <property type="entry name" value="Trimer_LpxA-like_sf"/>
</dbReference>
<dbReference type="SUPFAM" id="SSF51161">
    <property type="entry name" value="Trimeric LpxA-like enzymes"/>
    <property type="match status" value="1"/>
</dbReference>
<comment type="similarity">
    <text evidence="1">Belongs to the transferase hexapeptide repeat family.</text>
</comment>
<dbReference type="Proteomes" id="UP000039660">
    <property type="component" value="Unassembled WGS sequence"/>
</dbReference>
<sequence>MKPVIVFGAGDIAEVVDYLFQKTIGRTVAAFTVDGDYVKSDTAFGKPLVAFEEVAARFPFTDYDAFVALSYNKMNVLRAQKVEAMRSAGYNLTSYVSPRATVMTDKIGENCLIFEDNTLQPFCQIGNNVTLWSGNHIGHHSVIEDNVFISSHVVISGGVKVGHNSFIGVNTTVVDHIEIAPFTLLGAGCLVQQSTDAEGVYAPTATIEKRKVPSTRLRNI</sequence>
<dbReference type="InterPro" id="IPR020019">
    <property type="entry name" value="AcTrfase_PglD-like"/>
</dbReference>
<dbReference type="AlphaFoldDB" id="A0A0T7H4Q9"/>
<keyword evidence="2" id="KW-0808">Transferase</keyword>
<dbReference type="InterPro" id="IPR050179">
    <property type="entry name" value="Trans_hexapeptide_repeat"/>
</dbReference>
<dbReference type="PANTHER" id="PTHR43300">
    <property type="entry name" value="ACETYLTRANSFERASE"/>
    <property type="match status" value="1"/>
</dbReference>
<dbReference type="Pfam" id="PF00132">
    <property type="entry name" value="Hexapep"/>
    <property type="match status" value="1"/>
</dbReference>
<reference evidence="2 3" key="1">
    <citation type="submission" date="2014-08" db="EMBL/GenBank/DDBJ databases">
        <authorList>
            <person name="Chen Y.-H."/>
        </authorList>
    </citation>
    <scope>NUCLEOTIDE SEQUENCE [LARGE SCALE GENOMIC DNA]</scope>
</reference>
<dbReference type="Gene3D" id="2.160.10.10">
    <property type="entry name" value="Hexapeptide repeat proteins"/>
    <property type="match status" value="1"/>
</dbReference>
<accession>A0A0T7H4Q9</accession>
<proteinExistence type="inferred from homology"/>
<evidence type="ECO:0000313" key="2">
    <source>
        <dbReference type="EMBL" id="CDZ54516.1"/>
    </source>
</evidence>
<gene>
    <name evidence="2" type="ORF">NGAL_HAMBI1189_55490</name>
</gene>
<organism evidence="2 3">
    <name type="scientific">Neorhizobium galegae bv. officinalis</name>
    <dbReference type="NCBI Taxonomy" id="323656"/>
    <lineage>
        <taxon>Bacteria</taxon>
        <taxon>Pseudomonadati</taxon>
        <taxon>Pseudomonadota</taxon>
        <taxon>Alphaproteobacteria</taxon>
        <taxon>Hyphomicrobiales</taxon>
        <taxon>Rhizobiaceae</taxon>
        <taxon>Rhizobium/Agrobacterium group</taxon>
        <taxon>Neorhizobium</taxon>
    </lineage>
</organism>